<comment type="subcellular location">
    <subcellularLocation>
        <location evidence="1 10">Cell membrane</location>
        <topology evidence="1 10">Multi-pass membrane protein</topology>
    </subcellularLocation>
</comment>
<evidence type="ECO:0000256" key="6">
    <source>
        <dbReference type="ARBA" id="ARBA00022989"/>
    </source>
</evidence>
<dbReference type="PROSITE" id="PS00943">
    <property type="entry name" value="UBIA"/>
    <property type="match status" value="1"/>
</dbReference>
<feature type="transmembrane region" description="Helical" evidence="10">
    <location>
        <begin position="253"/>
        <end position="275"/>
    </location>
</feature>
<dbReference type="Proteomes" id="UP000198661">
    <property type="component" value="Unassembled WGS sequence"/>
</dbReference>
<dbReference type="GO" id="GO:0005886">
    <property type="term" value="C:plasma membrane"/>
    <property type="evidence" value="ECO:0007669"/>
    <property type="project" value="UniProtKB-SubCell"/>
</dbReference>
<feature type="transmembrane region" description="Helical" evidence="10">
    <location>
        <begin position="103"/>
        <end position="124"/>
    </location>
</feature>
<feature type="transmembrane region" description="Helical" evidence="10">
    <location>
        <begin position="287"/>
        <end position="308"/>
    </location>
</feature>
<feature type="transmembrane region" description="Helical" evidence="10">
    <location>
        <begin position="156"/>
        <end position="176"/>
    </location>
</feature>
<sequence>MERPILRETMVRSDLPAGSAEKATWRDYLTLTKPGINASNLMAAFAGFWLAGHGQLDLPLLPITLLGTALVIAGGCALNNVIDRDIDPLMSRTQSRPVASGRVRPMTALWVGIALTVAGFVVLAALVNPLAAFLAMIGHFVYVGIYSLWLKRTTTLNTVVGGISGAVPPMIGWVAVTGSIDPPAWILFIFMFLWQPPHFLALAIRRMEEYRAAGVPMLPVVRGFAETKRQNLVYVAAMVLASLWLVHTGVVGILYLVVATVLGLVYIGLSLEGFFTKDDHRWGERMFFYSLVYLTAMLLAMIVDPLLLS</sequence>
<dbReference type="NCBIfam" id="TIGR01473">
    <property type="entry name" value="cyoE_ctaB"/>
    <property type="match status" value="1"/>
</dbReference>
<dbReference type="GO" id="GO:0008495">
    <property type="term" value="F:protoheme IX farnesyltransferase activity"/>
    <property type="evidence" value="ECO:0007669"/>
    <property type="project" value="UniProtKB-UniRule"/>
</dbReference>
<dbReference type="Gene3D" id="1.10.357.140">
    <property type="entry name" value="UbiA prenyltransferase"/>
    <property type="match status" value="1"/>
</dbReference>
<proteinExistence type="inferred from homology"/>
<dbReference type="NCBIfam" id="NF003349">
    <property type="entry name" value="PRK04375.1-2"/>
    <property type="match status" value="1"/>
</dbReference>
<dbReference type="UniPathway" id="UPA00834">
    <property type="reaction ID" value="UER00712"/>
</dbReference>
<evidence type="ECO:0000256" key="8">
    <source>
        <dbReference type="ARBA" id="ARBA00023136"/>
    </source>
</evidence>
<gene>
    <name evidence="10" type="primary">ctaB</name>
    <name evidence="11" type="ORF">SAMN04488025_12515</name>
</gene>
<keyword evidence="5 10" id="KW-0812">Transmembrane</keyword>
<evidence type="ECO:0000256" key="9">
    <source>
        <dbReference type="ARBA" id="ARBA00047690"/>
    </source>
</evidence>
<dbReference type="NCBIfam" id="NF003348">
    <property type="entry name" value="PRK04375.1-1"/>
    <property type="match status" value="1"/>
</dbReference>
<reference evidence="11 12" key="1">
    <citation type="submission" date="2016-10" db="EMBL/GenBank/DDBJ databases">
        <authorList>
            <person name="de Groot N.N."/>
        </authorList>
    </citation>
    <scope>NUCLEOTIDE SEQUENCE [LARGE SCALE GENOMIC DNA]</scope>
    <source>
        <strain evidence="11 12">DSM 44945</strain>
    </source>
</reference>
<keyword evidence="12" id="KW-1185">Reference proteome</keyword>
<evidence type="ECO:0000256" key="5">
    <source>
        <dbReference type="ARBA" id="ARBA00022692"/>
    </source>
</evidence>
<evidence type="ECO:0000256" key="4">
    <source>
        <dbReference type="ARBA" id="ARBA00022679"/>
    </source>
</evidence>
<keyword evidence="3 10" id="KW-1003">Cell membrane</keyword>
<evidence type="ECO:0000256" key="7">
    <source>
        <dbReference type="ARBA" id="ARBA00023133"/>
    </source>
</evidence>
<dbReference type="FunFam" id="1.10.357.140:FF:000001">
    <property type="entry name" value="Protoheme IX farnesyltransferase"/>
    <property type="match status" value="1"/>
</dbReference>
<dbReference type="AlphaFoldDB" id="A0A1I2QVY1"/>
<accession>A0A1I2QVY1</accession>
<dbReference type="InterPro" id="IPR006369">
    <property type="entry name" value="Protohaem_IX_farnesylTrfase"/>
</dbReference>
<dbReference type="InterPro" id="IPR044878">
    <property type="entry name" value="UbiA_sf"/>
</dbReference>
<organism evidence="11 12">
    <name type="scientific">Planifilum fulgidum</name>
    <dbReference type="NCBI Taxonomy" id="201973"/>
    <lineage>
        <taxon>Bacteria</taxon>
        <taxon>Bacillati</taxon>
        <taxon>Bacillota</taxon>
        <taxon>Bacilli</taxon>
        <taxon>Bacillales</taxon>
        <taxon>Thermoactinomycetaceae</taxon>
        <taxon>Planifilum</taxon>
    </lineage>
</organism>
<comment type="subunit">
    <text evidence="10">Interacts with CtaA.</text>
</comment>
<feature type="transmembrane region" description="Helical" evidence="10">
    <location>
        <begin position="182"/>
        <end position="204"/>
    </location>
</feature>
<evidence type="ECO:0000313" key="12">
    <source>
        <dbReference type="Proteomes" id="UP000198661"/>
    </source>
</evidence>
<dbReference type="InterPro" id="IPR030470">
    <property type="entry name" value="UbiA_prenylTrfase_CS"/>
</dbReference>
<dbReference type="PANTHER" id="PTHR43448:SF2">
    <property type="entry name" value="PROTOHEME IX FARNESYLTRANSFERASE, MITOCHONDRIAL"/>
    <property type="match status" value="1"/>
</dbReference>
<dbReference type="STRING" id="201973.SAMN04488025_12515"/>
<keyword evidence="4 10" id="KW-0808">Transferase</keyword>
<evidence type="ECO:0000256" key="2">
    <source>
        <dbReference type="ARBA" id="ARBA00004919"/>
    </source>
</evidence>
<comment type="pathway">
    <text evidence="2 10">Porphyrin-containing compound metabolism; heme O biosynthesis; heme O from protoheme: step 1/1.</text>
</comment>
<dbReference type="EC" id="2.5.1.141" evidence="10"/>
<dbReference type="EMBL" id="FOOK01000025">
    <property type="protein sequence ID" value="SFG29811.1"/>
    <property type="molecule type" value="Genomic_DNA"/>
</dbReference>
<keyword evidence="8 10" id="KW-0472">Membrane</keyword>
<evidence type="ECO:0000256" key="3">
    <source>
        <dbReference type="ARBA" id="ARBA00022475"/>
    </source>
</evidence>
<dbReference type="RefSeq" id="WP_245752266.1">
    <property type="nucleotide sequence ID" value="NZ_FOOK01000025.1"/>
</dbReference>
<feature type="transmembrane region" description="Helical" evidence="10">
    <location>
        <begin position="58"/>
        <end position="82"/>
    </location>
</feature>
<comment type="similarity">
    <text evidence="10">Belongs to the UbiA prenyltransferase family. Protoheme IX farnesyltransferase subfamily.</text>
</comment>
<evidence type="ECO:0000256" key="1">
    <source>
        <dbReference type="ARBA" id="ARBA00004651"/>
    </source>
</evidence>
<dbReference type="HAMAP" id="MF_00154">
    <property type="entry name" value="CyoE_CtaB"/>
    <property type="match status" value="1"/>
</dbReference>
<name>A0A1I2QVY1_9BACL</name>
<evidence type="ECO:0000256" key="10">
    <source>
        <dbReference type="HAMAP-Rule" id="MF_00154"/>
    </source>
</evidence>
<comment type="miscellaneous">
    <text evidence="10">Carbon 2 of the heme B porphyrin ring is defined according to the Fischer nomenclature.</text>
</comment>
<dbReference type="PANTHER" id="PTHR43448">
    <property type="entry name" value="PROTOHEME IX FARNESYLTRANSFERASE, MITOCHONDRIAL"/>
    <property type="match status" value="1"/>
</dbReference>
<dbReference type="Pfam" id="PF01040">
    <property type="entry name" value="UbiA"/>
    <property type="match status" value="1"/>
</dbReference>
<keyword evidence="6 10" id="KW-1133">Transmembrane helix</keyword>
<feature type="transmembrane region" description="Helical" evidence="10">
    <location>
        <begin position="35"/>
        <end position="52"/>
    </location>
</feature>
<protein>
    <recommendedName>
        <fullName evidence="10">Protoheme IX farnesyltransferase</fullName>
        <ecNumber evidence="10">2.5.1.141</ecNumber>
    </recommendedName>
    <alternativeName>
        <fullName evidence="10">Heme B farnesyltransferase</fullName>
    </alternativeName>
    <alternativeName>
        <fullName evidence="10">Heme O synthase</fullName>
    </alternativeName>
</protein>
<dbReference type="InterPro" id="IPR000537">
    <property type="entry name" value="UbiA_prenyltransferase"/>
</dbReference>
<keyword evidence="7 10" id="KW-0350">Heme biosynthesis</keyword>
<comment type="function">
    <text evidence="10">Converts heme B (protoheme IX) to heme O by substitution of the vinyl group on carbon 2 of heme B porphyrin ring with a hydroxyethyl farnesyl side group.</text>
</comment>
<comment type="catalytic activity">
    <reaction evidence="9 10">
        <text>heme b + (2E,6E)-farnesyl diphosphate + H2O = Fe(II)-heme o + diphosphate</text>
        <dbReference type="Rhea" id="RHEA:28070"/>
        <dbReference type="ChEBI" id="CHEBI:15377"/>
        <dbReference type="ChEBI" id="CHEBI:33019"/>
        <dbReference type="ChEBI" id="CHEBI:60344"/>
        <dbReference type="ChEBI" id="CHEBI:60530"/>
        <dbReference type="ChEBI" id="CHEBI:175763"/>
        <dbReference type="EC" id="2.5.1.141"/>
    </reaction>
</comment>
<dbReference type="CDD" id="cd13957">
    <property type="entry name" value="PT_UbiA_Cox10"/>
    <property type="match status" value="1"/>
</dbReference>
<feature type="transmembrane region" description="Helical" evidence="10">
    <location>
        <begin position="130"/>
        <end position="149"/>
    </location>
</feature>
<feature type="transmembrane region" description="Helical" evidence="10">
    <location>
        <begin position="231"/>
        <end position="247"/>
    </location>
</feature>
<dbReference type="GO" id="GO:0048034">
    <property type="term" value="P:heme O biosynthetic process"/>
    <property type="evidence" value="ECO:0007669"/>
    <property type="project" value="UniProtKB-UniRule"/>
</dbReference>
<evidence type="ECO:0000313" key="11">
    <source>
        <dbReference type="EMBL" id="SFG29811.1"/>
    </source>
</evidence>